<dbReference type="SUPFAM" id="SSF51445">
    <property type="entry name" value="(Trans)glycosidases"/>
    <property type="match status" value="1"/>
</dbReference>
<keyword evidence="6" id="KW-1185">Reference proteome</keyword>
<keyword evidence="3" id="KW-0119">Carbohydrate metabolism</keyword>
<name>A0A084G4S2_PSEDA</name>
<comment type="catalytic activity">
    <reaction evidence="1">
        <text>Hydrolysis of terminal, non-reducing alpha-D-galactose residues in alpha-D-galactosides, including galactose oligosaccharides, galactomannans and galactolipids.</text>
        <dbReference type="EC" id="3.2.1.22"/>
    </reaction>
</comment>
<dbReference type="PANTHER" id="PTHR31268">
    <property type="match status" value="1"/>
</dbReference>
<dbReference type="HOGENOM" id="CLU_006630_1_0_1"/>
<dbReference type="KEGG" id="sapo:SAPIO_CDS5501"/>
<dbReference type="Gene3D" id="3.20.20.70">
    <property type="entry name" value="Aldolase class I"/>
    <property type="match status" value="1"/>
</dbReference>
<dbReference type="EMBL" id="JOWA01000099">
    <property type="protein sequence ID" value="KEZ42334.1"/>
    <property type="molecule type" value="Genomic_DNA"/>
</dbReference>
<evidence type="ECO:0000256" key="1">
    <source>
        <dbReference type="ARBA" id="ARBA00001255"/>
    </source>
</evidence>
<dbReference type="InterPro" id="IPR013785">
    <property type="entry name" value="Aldolase_TIM"/>
</dbReference>
<evidence type="ECO:0000256" key="2">
    <source>
        <dbReference type="ARBA" id="ARBA00007240"/>
    </source>
</evidence>
<dbReference type="GeneID" id="27724573"/>
<evidence type="ECO:0000313" key="6">
    <source>
        <dbReference type="Proteomes" id="UP000028545"/>
    </source>
</evidence>
<evidence type="ECO:0000313" key="5">
    <source>
        <dbReference type="EMBL" id="KEZ42334.1"/>
    </source>
</evidence>
<dbReference type="Pfam" id="PF05691">
    <property type="entry name" value="Raffinose_syn"/>
    <property type="match status" value="2"/>
</dbReference>
<dbReference type="PANTHER" id="PTHR31268:SF32">
    <property type="entry name" value="GALACTINOL--SUCROSE GALACTOSYLTRANSFERASE 2-RELATED"/>
    <property type="match status" value="1"/>
</dbReference>
<dbReference type="VEuPathDB" id="FungiDB:SAPIO_CDS5501"/>
<comment type="catalytic activity">
    <reaction evidence="4">
        <text>alpha-D-galactosyl-(1-&gt;3)-1D-myo-inositol + sucrose = raffinose + myo-inositol</text>
        <dbReference type="Rhea" id="RHEA:20161"/>
        <dbReference type="ChEBI" id="CHEBI:16634"/>
        <dbReference type="ChEBI" id="CHEBI:17268"/>
        <dbReference type="ChEBI" id="CHEBI:17505"/>
        <dbReference type="ChEBI" id="CHEBI:17992"/>
        <dbReference type="EC" id="2.4.1.82"/>
    </reaction>
</comment>
<evidence type="ECO:0000256" key="3">
    <source>
        <dbReference type="ARBA" id="ARBA00023277"/>
    </source>
</evidence>
<proteinExistence type="inferred from homology"/>
<dbReference type="InterPro" id="IPR017853">
    <property type="entry name" value="GH"/>
</dbReference>
<dbReference type="GO" id="GO:0047274">
    <property type="term" value="F:galactinol-sucrose galactosyltransferase activity"/>
    <property type="evidence" value="ECO:0007669"/>
    <property type="project" value="UniProtKB-EC"/>
</dbReference>
<protein>
    <submittedName>
        <fullName evidence="5">Raffinose synthase sip1</fullName>
    </submittedName>
</protein>
<evidence type="ECO:0000256" key="4">
    <source>
        <dbReference type="ARBA" id="ARBA00049426"/>
    </source>
</evidence>
<dbReference type="RefSeq" id="XP_016642133.1">
    <property type="nucleotide sequence ID" value="XM_016787818.1"/>
</dbReference>
<dbReference type="GO" id="GO:0004557">
    <property type="term" value="F:alpha-galactosidase activity"/>
    <property type="evidence" value="ECO:0007669"/>
    <property type="project" value="UniProtKB-EC"/>
</dbReference>
<sequence>MGDGTLIVQSARGATYDSGEDLSDIVKNLNPRWAVRSRVSQTPGTRLWSLSATVDQTQGDKSTEEDIPLGLPWGDFIRWFSLARISNPWIAPVHGKTRFDLNRDGVISSFLNPQGQHLVILALSGLRNVSTSLQSDEAGNVVARVISDSNAKEEATILVAMGDDFRRAMAATMYQARDLVVALAYEDAQRQPGVSEFDGPVRPEWREDWYDGLGYCTWNSLGQQLTDDKIFQALEKLRSSNLKVSNLIIDDNWQSIDHRSDDQFENGWLDFEADSRYFPRGLRYTIRRIREENPHIQHVTVWHALFGYWGGISPNGRLAKSYETVDIMQRRGIGEDPGQIKTTTVIAKDDISRFYQDFYRFLSLSGVDGVKTDAQFMVDTLTSSSSRRELTNAYLDSWNILSIRRFGNKSISCMSQVPQIMFHTQLPHNKPQIVCRNSEDFFPDVPSSHPWHIWANAHNSILTRYLNVLPDWDMFQTVHDYSAYHAAARCVSGGPIYITDVPGDHNLSLIQEMTGQTIRRRTVIFRPSVVGQAIDPYIGYHDDVLLKVGSYNGGSETGTPILGVFNVSSRRLTELIPLASFPGIGSFCRYVVTAHAAHTISRPIKLDDPSALLTVVLDVRGYEIFTAYPTLSFNPGENKEVLVANLGLLGKMTGAAAVAGSKFHVAANGRLQLDTDLKALGTLGIYISHLPTLTIDDDFIATISGRIIPPGTVSISKRDEHVLEIDIETAWKEVGQPVGWSNEVDVRVYFTLKK</sequence>
<accession>A0A084G4S2</accession>
<comment type="similarity">
    <text evidence="2">Belongs to the glycosyl hydrolases 36 family.</text>
</comment>
<reference evidence="5 6" key="1">
    <citation type="journal article" date="2014" name="Genome Announc.">
        <title>Draft genome sequence of the pathogenic fungus Scedosporium apiospermum.</title>
        <authorList>
            <person name="Vandeputte P."/>
            <person name="Ghamrawi S."/>
            <person name="Rechenmann M."/>
            <person name="Iltis A."/>
            <person name="Giraud S."/>
            <person name="Fleury M."/>
            <person name="Thornton C."/>
            <person name="Delhaes L."/>
            <person name="Meyer W."/>
            <person name="Papon N."/>
            <person name="Bouchara J.P."/>
        </authorList>
    </citation>
    <scope>NUCLEOTIDE SEQUENCE [LARGE SCALE GENOMIC DNA]</scope>
    <source>
        <strain evidence="5 6">IHEM 14462</strain>
    </source>
</reference>
<dbReference type="AlphaFoldDB" id="A0A084G4S2"/>
<dbReference type="Proteomes" id="UP000028545">
    <property type="component" value="Unassembled WGS sequence"/>
</dbReference>
<dbReference type="InterPro" id="IPR008811">
    <property type="entry name" value="Glycosyl_hydrolases_36"/>
</dbReference>
<comment type="caution">
    <text evidence="5">The sequence shown here is derived from an EMBL/GenBank/DDBJ whole genome shotgun (WGS) entry which is preliminary data.</text>
</comment>
<gene>
    <name evidence="5" type="ORF">SAPIO_CDS5501</name>
</gene>
<dbReference type="OrthoDB" id="4664297at2759"/>
<organism evidence="5 6">
    <name type="scientific">Pseudallescheria apiosperma</name>
    <name type="common">Scedosporium apiospermum</name>
    <dbReference type="NCBI Taxonomy" id="563466"/>
    <lineage>
        <taxon>Eukaryota</taxon>
        <taxon>Fungi</taxon>
        <taxon>Dikarya</taxon>
        <taxon>Ascomycota</taxon>
        <taxon>Pezizomycotina</taxon>
        <taxon>Sordariomycetes</taxon>
        <taxon>Hypocreomycetidae</taxon>
        <taxon>Microascales</taxon>
        <taxon>Microascaceae</taxon>
        <taxon>Scedosporium</taxon>
    </lineage>
</organism>
<dbReference type="OMA" id="AGWSNEV"/>